<evidence type="ECO:0000256" key="2">
    <source>
        <dbReference type="PROSITE-ProRule" id="PRU00708"/>
    </source>
</evidence>
<dbReference type="Pfam" id="PF13041">
    <property type="entry name" value="PPR_2"/>
    <property type="match status" value="1"/>
</dbReference>
<dbReference type="NCBIfam" id="TIGR00756">
    <property type="entry name" value="PPR"/>
    <property type="match status" value="4"/>
</dbReference>
<dbReference type="Gene3D" id="1.25.40.10">
    <property type="entry name" value="Tetratricopeptide repeat domain"/>
    <property type="match status" value="3"/>
</dbReference>
<dbReference type="FunFam" id="1.25.40.10:FF:000090">
    <property type="entry name" value="Pentatricopeptide repeat-containing protein, chloroplastic"/>
    <property type="match status" value="1"/>
</dbReference>
<protein>
    <recommendedName>
        <fullName evidence="5">Pentatricopeptide repeat-containing protein</fullName>
    </recommendedName>
</protein>
<dbReference type="Pfam" id="PF01535">
    <property type="entry name" value="PPR"/>
    <property type="match status" value="1"/>
</dbReference>
<dbReference type="InterPro" id="IPR046960">
    <property type="entry name" value="PPR_At4g14850-like_plant"/>
</dbReference>
<dbReference type="EMBL" id="BSYO01000001">
    <property type="protein sequence ID" value="GMG98413.1"/>
    <property type="molecule type" value="Genomic_DNA"/>
</dbReference>
<proteinExistence type="predicted"/>
<reference evidence="3" key="1">
    <citation type="submission" date="2023-05" db="EMBL/GenBank/DDBJ databases">
        <title>Nepenthes gracilis genome sequencing.</title>
        <authorList>
            <person name="Fukushima K."/>
        </authorList>
    </citation>
    <scope>NUCLEOTIDE SEQUENCE</scope>
    <source>
        <strain evidence="3">SING2019-196</strain>
    </source>
</reference>
<dbReference type="InterPro" id="IPR011990">
    <property type="entry name" value="TPR-like_helical_dom_sf"/>
</dbReference>
<keyword evidence="4" id="KW-1185">Reference proteome</keyword>
<sequence>MPLPRDIPSYASLLESCSTTKNLRKLQQIHAQTIKFCISHHDFIRAKLISGYASCAQMAAANYIFSLSNRQSTFLYNTLIRGYASIREFHRSLSTFCQMLVAHKPIDCNTLPAVLRSIAGISALRLGRRVHVSVLVNGLANDAAHSNALITMYAKCGDFGLAHKVFDKMPERNLISWSAMMGGYAMHGKFTEVFELFSRMMDLGVLPDEATFTTILTTCSHGGFVDKGNEYFEMMEKGFRMRPTMEHYTCMVDMLGRAGRIKEAKELIEKMEVEPDEVLWRSLLVACKNHGEEGISVRGRHLNAAEIEHEVDAGLSLNIDTDQHLTTQYTVGNFLCSSSIAILFLPQSLELLVE</sequence>
<gene>
    <name evidence="3" type="ORF">Nepgr_000253</name>
</gene>
<comment type="caution">
    <text evidence="3">The sequence shown here is derived from an EMBL/GenBank/DDBJ whole genome shotgun (WGS) entry which is preliminary data.</text>
</comment>
<evidence type="ECO:0000256" key="1">
    <source>
        <dbReference type="ARBA" id="ARBA00022737"/>
    </source>
</evidence>
<dbReference type="GO" id="GO:0003723">
    <property type="term" value="F:RNA binding"/>
    <property type="evidence" value="ECO:0007669"/>
    <property type="project" value="InterPro"/>
</dbReference>
<organism evidence="3 4">
    <name type="scientific">Nepenthes gracilis</name>
    <name type="common">Slender pitcher plant</name>
    <dbReference type="NCBI Taxonomy" id="150966"/>
    <lineage>
        <taxon>Eukaryota</taxon>
        <taxon>Viridiplantae</taxon>
        <taxon>Streptophyta</taxon>
        <taxon>Embryophyta</taxon>
        <taxon>Tracheophyta</taxon>
        <taxon>Spermatophyta</taxon>
        <taxon>Magnoliopsida</taxon>
        <taxon>eudicotyledons</taxon>
        <taxon>Gunneridae</taxon>
        <taxon>Pentapetalae</taxon>
        <taxon>Caryophyllales</taxon>
        <taxon>Nepenthaceae</taxon>
        <taxon>Nepenthes</taxon>
    </lineage>
</organism>
<dbReference type="InterPro" id="IPR002885">
    <property type="entry name" value="PPR_rpt"/>
</dbReference>
<evidence type="ECO:0000313" key="3">
    <source>
        <dbReference type="EMBL" id="GMG98413.1"/>
    </source>
</evidence>
<feature type="repeat" description="PPR" evidence="2">
    <location>
        <begin position="173"/>
        <end position="207"/>
    </location>
</feature>
<feature type="repeat" description="PPR" evidence="2">
    <location>
        <begin position="142"/>
        <end position="172"/>
    </location>
</feature>
<keyword evidence="1" id="KW-0677">Repeat</keyword>
<evidence type="ECO:0008006" key="5">
    <source>
        <dbReference type="Google" id="ProtNLM"/>
    </source>
</evidence>
<dbReference type="AlphaFoldDB" id="A0AAD3RW42"/>
<accession>A0AAD3RW42</accession>
<dbReference type="Proteomes" id="UP001279734">
    <property type="component" value="Unassembled WGS sequence"/>
</dbReference>
<dbReference type="PANTHER" id="PTHR47926">
    <property type="entry name" value="PENTATRICOPEPTIDE REPEAT-CONTAINING PROTEIN"/>
    <property type="match status" value="1"/>
</dbReference>
<feature type="repeat" description="PPR" evidence="2">
    <location>
        <begin position="244"/>
        <end position="274"/>
    </location>
</feature>
<dbReference type="GO" id="GO:0009451">
    <property type="term" value="P:RNA modification"/>
    <property type="evidence" value="ECO:0007669"/>
    <property type="project" value="InterPro"/>
</dbReference>
<dbReference type="PROSITE" id="PS51375">
    <property type="entry name" value="PPR"/>
    <property type="match status" value="3"/>
</dbReference>
<dbReference type="Pfam" id="PF12854">
    <property type="entry name" value="PPR_1"/>
    <property type="match status" value="1"/>
</dbReference>
<evidence type="ECO:0000313" key="4">
    <source>
        <dbReference type="Proteomes" id="UP001279734"/>
    </source>
</evidence>
<name>A0AAD3RW42_NEPGR</name>